<evidence type="ECO:0000256" key="8">
    <source>
        <dbReference type="ARBA" id="ARBA00022958"/>
    </source>
</evidence>
<evidence type="ECO:0000313" key="13">
    <source>
        <dbReference type="EMBL" id="MCU6765598.1"/>
    </source>
</evidence>
<feature type="transmembrane region" description="Helical" evidence="12">
    <location>
        <begin position="131"/>
        <end position="150"/>
    </location>
</feature>
<dbReference type="PIRSF" id="PIRSF006247">
    <property type="entry name" value="TrkH"/>
    <property type="match status" value="1"/>
</dbReference>
<dbReference type="Proteomes" id="UP001652409">
    <property type="component" value="Unassembled WGS sequence"/>
</dbReference>
<keyword evidence="9 12" id="KW-1133">Transmembrane helix</keyword>
<evidence type="ECO:0000256" key="7">
    <source>
        <dbReference type="ARBA" id="ARBA00022692"/>
    </source>
</evidence>
<feature type="transmembrane region" description="Helical" evidence="12">
    <location>
        <begin position="452"/>
        <end position="471"/>
    </location>
</feature>
<feature type="transmembrane region" description="Helical" evidence="12">
    <location>
        <begin position="37"/>
        <end position="55"/>
    </location>
</feature>
<gene>
    <name evidence="13" type="ORF">OCV61_09260</name>
</gene>
<sequence length="479" mass="52666">MNYSIIAYIIGSILKLEAVFMLLPCITALIYQEQSGFAFLITMVICLIIGFLLTIKKTGNKVFHAKEGFVTVALSWLILSIAGAAPFVISGSIPDPVDALFETVSGFTTTGSSILSDVEALSHCMLFWRSFTHWIGGMGVLVFILCLLPLTGGYHMNLMKAESPGPSVNRLVPKVQSTAKILYTIYLGMTLLQILLLLIGKMPLFDTLCITFGTAGTGGFGIKNSSIAGYSTYIQVIVTIFMILFGINFNVYFLLLTRKFTQAFKHEEVRYYLGIIAFSTIIIALNTKHLFQNIGTAFQQSAFQVGSIITTTGYSTTDFNQWPALSKTILVLLMFIGACAGSTGGGFKVSRLIILCKTARKELTLCLHPNAVKKVKMDGKAIPHEVVRTTNIFLFVYVLVFGLSVLLISIDNFDLTTNFTAVAATFNNIGPGLEMVGPTQNFGLFSHFSKCVLIFDMLAGRLEIFPLLILFKKDTWKKF</sequence>
<evidence type="ECO:0000256" key="4">
    <source>
        <dbReference type="ARBA" id="ARBA00022475"/>
    </source>
</evidence>
<dbReference type="PANTHER" id="PTHR32024">
    <property type="entry name" value="TRK SYSTEM POTASSIUM UPTAKE PROTEIN TRKG-RELATED"/>
    <property type="match status" value="1"/>
</dbReference>
<evidence type="ECO:0000256" key="12">
    <source>
        <dbReference type="SAM" id="Phobius"/>
    </source>
</evidence>
<proteinExistence type="inferred from homology"/>
<dbReference type="InterPro" id="IPR004772">
    <property type="entry name" value="TrkH"/>
</dbReference>
<feature type="transmembrane region" description="Helical" evidence="12">
    <location>
        <begin position="329"/>
        <end position="347"/>
    </location>
</feature>
<dbReference type="Pfam" id="PF02386">
    <property type="entry name" value="TrkH"/>
    <property type="match status" value="1"/>
</dbReference>
<dbReference type="RefSeq" id="WP_158421555.1">
    <property type="nucleotide sequence ID" value="NZ_JAOQJL010000015.1"/>
</dbReference>
<keyword evidence="6" id="KW-0633">Potassium transport</keyword>
<evidence type="ECO:0000256" key="6">
    <source>
        <dbReference type="ARBA" id="ARBA00022538"/>
    </source>
</evidence>
<keyword evidence="11 12" id="KW-0472">Membrane</keyword>
<evidence type="ECO:0000256" key="5">
    <source>
        <dbReference type="ARBA" id="ARBA00022519"/>
    </source>
</evidence>
<keyword evidence="5" id="KW-0997">Cell inner membrane</keyword>
<evidence type="ECO:0000256" key="1">
    <source>
        <dbReference type="ARBA" id="ARBA00004429"/>
    </source>
</evidence>
<comment type="similarity">
    <text evidence="2">Belongs to the TrkH potassium transport family.</text>
</comment>
<organism evidence="13 14">
    <name type="scientific">Blautia ammoniilytica</name>
    <dbReference type="NCBI Taxonomy" id="2981782"/>
    <lineage>
        <taxon>Bacteria</taxon>
        <taxon>Bacillati</taxon>
        <taxon>Bacillota</taxon>
        <taxon>Clostridia</taxon>
        <taxon>Lachnospirales</taxon>
        <taxon>Lachnospiraceae</taxon>
        <taxon>Blautia</taxon>
    </lineage>
</organism>
<name>A0ABT2TTM5_9FIRM</name>
<keyword evidence="10" id="KW-0406">Ion transport</keyword>
<dbReference type="InterPro" id="IPR003445">
    <property type="entry name" value="Cat_transpt"/>
</dbReference>
<comment type="subcellular location">
    <subcellularLocation>
        <location evidence="1">Cell inner membrane</location>
        <topology evidence="1">Multi-pass membrane protein</topology>
    </subcellularLocation>
</comment>
<keyword evidence="14" id="KW-1185">Reference proteome</keyword>
<protein>
    <submittedName>
        <fullName evidence="13">TrkH family potassium uptake protein</fullName>
    </submittedName>
</protein>
<evidence type="ECO:0000256" key="11">
    <source>
        <dbReference type="ARBA" id="ARBA00023136"/>
    </source>
</evidence>
<dbReference type="PANTHER" id="PTHR32024:SF2">
    <property type="entry name" value="TRK SYSTEM POTASSIUM UPTAKE PROTEIN TRKG-RELATED"/>
    <property type="match status" value="1"/>
</dbReference>
<keyword evidence="3" id="KW-0813">Transport</keyword>
<evidence type="ECO:0000256" key="2">
    <source>
        <dbReference type="ARBA" id="ARBA00009137"/>
    </source>
</evidence>
<reference evidence="13 14" key="1">
    <citation type="journal article" date="2021" name="ISME Commun">
        <title>Automated analysis of genomic sequences facilitates high-throughput and comprehensive description of bacteria.</title>
        <authorList>
            <person name="Hitch T.C.A."/>
        </authorList>
    </citation>
    <scope>NUCLEOTIDE SEQUENCE [LARGE SCALE GENOMIC DNA]</scope>
    <source>
        <strain evidence="13 14">Sanger_23</strain>
    </source>
</reference>
<keyword evidence="4" id="KW-1003">Cell membrane</keyword>
<dbReference type="EMBL" id="JAOQJL010000015">
    <property type="protein sequence ID" value="MCU6765598.1"/>
    <property type="molecule type" value="Genomic_DNA"/>
</dbReference>
<feature type="transmembrane region" description="Helical" evidence="12">
    <location>
        <begin position="269"/>
        <end position="287"/>
    </location>
</feature>
<keyword evidence="7 12" id="KW-0812">Transmembrane</keyword>
<feature type="transmembrane region" description="Helical" evidence="12">
    <location>
        <begin position="67"/>
        <end position="89"/>
    </location>
</feature>
<feature type="transmembrane region" description="Helical" evidence="12">
    <location>
        <begin position="181"/>
        <end position="199"/>
    </location>
</feature>
<comment type="caution">
    <text evidence="13">The sequence shown here is derived from an EMBL/GenBank/DDBJ whole genome shotgun (WGS) entry which is preliminary data.</text>
</comment>
<accession>A0ABT2TTM5</accession>
<evidence type="ECO:0000313" key="14">
    <source>
        <dbReference type="Proteomes" id="UP001652409"/>
    </source>
</evidence>
<feature type="transmembrane region" description="Helical" evidence="12">
    <location>
        <begin position="7"/>
        <end position="31"/>
    </location>
</feature>
<keyword evidence="8" id="KW-0630">Potassium</keyword>
<evidence type="ECO:0000256" key="9">
    <source>
        <dbReference type="ARBA" id="ARBA00022989"/>
    </source>
</evidence>
<feature type="transmembrane region" description="Helical" evidence="12">
    <location>
        <begin position="392"/>
        <end position="410"/>
    </location>
</feature>
<evidence type="ECO:0000256" key="3">
    <source>
        <dbReference type="ARBA" id="ARBA00022448"/>
    </source>
</evidence>
<feature type="transmembrane region" description="Helical" evidence="12">
    <location>
        <begin position="233"/>
        <end position="257"/>
    </location>
</feature>
<evidence type="ECO:0000256" key="10">
    <source>
        <dbReference type="ARBA" id="ARBA00023065"/>
    </source>
</evidence>